<keyword evidence="5" id="KW-0175">Coiled coil</keyword>
<evidence type="ECO:0008006" key="10">
    <source>
        <dbReference type="Google" id="ProtNLM"/>
    </source>
</evidence>
<dbReference type="AlphaFoldDB" id="A0A672F5M9"/>
<reference evidence="8" key="3">
    <citation type="submission" date="2025-09" db="UniProtKB">
        <authorList>
            <consortium name="Ensembl"/>
        </authorList>
    </citation>
    <scope>IDENTIFICATION</scope>
</reference>
<dbReference type="InterPro" id="IPR003877">
    <property type="entry name" value="SPRY_dom"/>
</dbReference>
<proteinExistence type="predicted"/>
<feature type="domain" description="B30.2/SPRY" evidence="7">
    <location>
        <begin position="232"/>
        <end position="424"/>
    </location>
</feature>
<evidence type="ECO:0000256" key="5">
    <source>
        <dbReference type="SAM" id="Coils"/>
    </source>
</evidence>
<dbReference type="PANTHER" id="PTHR25465">
    <property type="entry name" value="B-BOX DOMAIN CONTAINING"/>
    <property type="match status" value="1"/>
</dbReference>
<sequence>MVVSKHKLVEPSKTLQENVCSRHNELIKMFCRTDRVCICYLCFVDKHRRHDAVSAEAEWTERQEQLWASREEVKERIQSREDHVDLLQREMEAIDRSADQTVESSERIFSELIQVIQRKSGDVRRLVRSQQETEVNRARELQEKLKQEISELRGKDAELERLTHMEDHTQFLRSYPSPPPLGQSPPSPGFKPRPLRYFEAVTAAVSGLRDHLQALVSEDCTITSGTVAEVDVLLSPPAPVTREDFLKYSCEITLDVNTAHNNLMLSNSNRKVTAKLLQLHPLSAERFTESPQVLSRERLGERCYWEVECRGQNVSVAVASKNADRVGSEEKCNFGWNDKSWALYCGYSGCFFWYNSIKTEVSRFPAFKVGVYLDQRAGALSFFHISDSMTLLHRVHARFPPPLLAGLGLHGQLRSGTAEIRKLE</sequence>
<dbReference type="SUPFAM" id="SSF49899">
    <property type="entry name" value="Concanavalin A-like lectins/glucanases"/>
    <property type="match status" value="1"/>
</dbReference>
<dbReference type="Gene3D" id="3.30.160.60">
    <property type="entry name" value="Classic Zinc Finger"/>
    <property type="match status" value="1"/>
</dbReference>
<evidence type="ECO:0000256" key="3">
    <source>
        <dbReference type="ARBA" id="ARBA00022833"/>
    </source>
</evidence>
<organism evidence="8 9">
    <name type="scientific">Salarias fasciatus</name>
    <name type="common">Jewelled blenny</name>
    <name type="synonym">Blennius fasciatus</name>
    <dbReference type="NCBI Taxonomy" id="181472"/>
    <lineage>
        <taxon>Eukaryota</taxon>
        <taxon>Metazoa</taxon>
        <taxon>Chordata</taxon>
        <taxon>Craniata</taxon>
        <taxon>Vertebrata</taxon>
        <taxon>Euteleostomi</taxon>
        <taxon>Actinopterygii</taxon>
        <taxon>Neopterygii</taxon>
        <taxon>Teleostei</taxon>
        <taxon>Neoteleostei</taxon>
        <taxon>Acanthomorphata</taxon>
        <taxon>Ovalentaria</taxon>
        <taxon>Blenniimorphae</taxon>
        <taxon>Blenniiformes</taxon>
        <taxon>Blennioidei</taxon>
        <taxon>Blenniidae</taxon>
        <taxon>Salariinae</taxon>
        <taxon>Salarias</taxon>
    </lineage>
</organism>
<evidence type="ECO:0000259" key="7">
    <source>
        <dbReference type="PROSITE" id="PS50188"/>
    </source>
</evidence>
<evidence type="ECO:0000259" key="6">
    <source>
        <dbReference type="PROSITE" id="PS50119"/>
    </source>
</evidence>
<accession>A0A672F5M9</accession>
<name>A0A672F5M9_SALFA</name>
<evidence type="ECO:0000256" key="2">
    <source>
        <dbReference type="ARBA" id="ARBA00022771"/>
    </source>
</evidence>
<dbReference type="GO" id="GO:0005737">
    <property type="term" value="C:cytoplasm"/>
    <property type="evidence" value="ECO:0007669"/>
    <property type="project" value="UniProtKB-ARBA"/>
</dbReference>
<dbReference type="Proteomes" id="UP000472267">
    <property type="component" value="Chromosome 18"/>
</dbReference>
<dbReference type="PROSITE" id="PS50188">
    <property type="entry name" value="B302_SPRY"/>
    <property type="match status" value="1"/>
</dbReference>
<dbReference type="InterPro" id="IPR043136">
    <property type="entry name" value="B30.2/SPRY_sf"/>
</dbReference>
<evidence type="ECO:0000313" key="8">
    <source>
        <dbReference type="Ensembl" id="ENSSFAP00005002021.1"/>
    </source>
</evidence>
<dbReference type="InterPro" id="IPR058030">
    <property type="entry name" value="TRIM8/14/16/25/29/45/65_CC"/>
</dbReference>
<feature type="coiled-coil region" evidence="5">
    <location>
        <begin position="128"/>
        <end position="162"/>
    </location>
</feature>
<dbReference type="CDD" id="cd19769">
    <property type="entry name" value="Bbox2_TRIM16-like"/>
    <property type="match status" value="1"/>
</dbReference>
<keyword evidence="3" id="KW-0862">Zinc</keyword>
<dbReference type="CDD" id="cd16040">
    <property type="entry name" value="SPRY_PRY_SNTX"/>
    <property type="match status" value="1"/>
</dbReference>
<dbReference type="InterPro" id="IPR013320">
    <property type="entry name" value="ConA-like_dom_sf"/>
</dbReference>
<dbReference type="InterPro" id="IPR006574">
    <property type="entry name" value="PRY"/>
</dbReference>
<keyword evidence="9" id="KW-1185">Reference proteome</keyword>
<dbReference type="PANTHER" id="PTHR25465:SF5">
    <property type="entry name" value="E3 UBIQUITIN_ISG15 LIGASE TRIM25-RELATED"/>
    <property type="match status" value="1"/>
</dbReference>
<dbReference type="SUPFAM" id="SSF57845">
    <property type="entry name" value="B-box zinc-binding domain"/>
    <property type="match status" value="1"/>
</dbReference>
<reference evidence="8" key="2">
    <citation type="submission" date="2025-08" db="UniProtKB">
        <authorList>
            <consortium name="Ensembl"/>
        </authorList>
    </citation>
    <scope>IDENTIFICATION</scope>
</reference>
<keyword evidence="1" id="KW-0479">Metal-binding</keyword>
<dbReference type="GO" id="GO:0008270">
    <property type="term" value="F:zinc ion binding"/>
    <property type="evidence" value="ECO:0007669"/>
    <property type="project" value="UniProtKB-KW"/>
</dbReference>
<dbReference type="Gene3D" id="2.60.120.920">
    <property type="match status" value="1"/>
</dbReference>
<dbReference type="SMART" id="SM00589">
    <property type="entry name" value="PRY"/>
    <property type="match status" value="1"/>
</dbReference>
<dbReference type="Pfam" id="PF25600">
    <property type="entry name" value="TRIM_CC"/>
    <property type="match status" value="1"/>
</dbReference>
<dbReference type="PRINTS" id="PR01407">
    <property type="entry name" value="BUTYPHLNCDUF"/>
</dbReference>
<evidence type="ECO:0000313" key="9">
    <source>
        <dbReference type="Proteomes" id="UP000472267"/>
    </source>
</evidence>
<dbReference type="SMART" id="SM00336">
    <property type="entry name" value="BBOX"/>
    <property type="match status" value="1"/>
</dbReference>
<dbReference type="PROSITE" id="PS50119">
    <property type="entry name" value="ZF_BBOX"/>
    <property type="match status" value="1"/>
</dbReference>
<dbReference type="InterPro" id="IPR000315">
    <property type="entry name" value="Znf_B-box"/>
</dbReference>
<dbReference type="Pfam" id="PF00622">
    <property type="entry name" value="SPRY"/>
    <property type="match status" value="1"/>
</dbReference>
<keyword evidence="2 4" id="KW-0863">Zinc-finger</keyword>
<evidence type="ECO:0000256" key="1">
    <source>
        <dbReference type="ARBA" id="ARBA00022723"/>
    </source>
</evidence>
<reference evidence="8" key="1">
    <citation type="submission" date="2019-06" db="EMBL/GenBank/DDBJ databases">
        <authorList>
            <consortium name="Wellcome Sanger Institute Data Sharing"/>
        </authorList>
    </citation>
    <scope>NUCLEOTIDE SEQUENCE [LARGE SCALE GENOMIC DNA]</scope>
</reference>
<dbReference type="Pfam" id="PF13765">
    <property type="entry name" value="PRY"/>
    <property type="match status" value="1"/>
</dbReference>
<dbReference type="InterPro" id="IPR003879">
    <property type="entry name" value="Butyrophylin_SPRY"/>
</dbReference>
<dbReference type="InParanoid" id="A0A672F5M9"/>
<dbReference type="Ensembl" id="ENSSFAT00005002144.1">
    <property type="protein sequence ID" value="ENSSFAP00005002021.1"/>
    <property type="gene ID" value="ENSSFAG00005001360.1"/>
</dbReference>
<dbReference type="InterPro" id="IPR001870">
    <property type="entry name" value="B30.2/SPRY"/>
</dbReference>
<dbReference type="Pfam" id="PF00643">
    <property type="entry name" value="zf-B_box"/>
    <property type="match status" value="1"/>
</dbReference>
<evidence type="ECO:0000256" key="4">
    <source>
        <dbReference type="PROSITE-ProRule" id="PRU00024"/>
    </source>
</evidence>
<feature type="domain" description="B box-type" evidence="6">
    <location>
        <begin position="15"/>
        <end position="55"/>
    </location>
</feature>
<dbReference type="InterPro" id="IPR051051">
    <property type="entry name" value="E3_ubiq-ligase_TRIM/RNF"/>
</dbReference>
<protein>
    <recommendedName>
        <fullName evidence="10">B30.2/SPRY domain-containing protein</fullName>
    </recommendedName>
</protein>